<keyword evidence="1" id="KW-0677">Repeat</keyword>
<evidence type="ECO:0000256" key="1">
    <source>
        <dbReference type="ARBA" id="ARBA00022737"/>
    </source>
</evidence>
<reference evidence="3" key="1">
    <citation type="submission" date="2022-08" db="EMBL/GenBank/DDBJ databases">
        <authorList>
            <person name="Gutierrez-Valencia J."/>
        </authorList>
    </citation>
    <scope>NUCLEOTIDE SEQUENCE</scope>
</reference>
<organism evidence="3 4">
    <name type="scientific">Linum tenue</name>
    <dbReference type="NCBI Taxonomy" id="586396"/>
    <lineage>
        <taxon>Eukaryota</taxon>
        <taxon>Viridiplantae</taxon>
        <taxon>Streptophyta</taxon>
        <taxon>Embryophyta</taxon>
        <taxon>Tracheophyta</taxon>
        <taxon>Spermatophyta</taxon>
        <taxon>Magnoliopsida</taxon>
        <taxon>eudicotyledons</taxon>
        <taxon>Gunneridae</taxon>
        <taxon>Pentapetalae</taxon>
        <taxon>rosids</taxon>
        <taxon>fabids</taxon>
        <taxon>Malpighiales</taxon>
        <taxon>Linaceae</taxon>
        <taxon>Linum</taxon>
    </lineage>
</organism>
<dbReference type="Pfam" id="PF14381">
    <property type="entry name" value="EDR1_CTR1_ARMC3_pept"/>
    <property type="match status" value="1"/>
</dbReference>
<name>A0AAV0H5R6_9ROSI</name>
<dbReference type="PANTHER" id="PTHR46618">
    <property type="entry name" value="ARMADILLO REPEAT-CONTAINING PROTEIN 3"/>
    <property type="match status" value="1"/>
</dbReference>
<evidence type="ECO:0000313" key="4">
    <source>
        <dbReference type="Proteomes" id="UP001154282"/>
    </source>
</evidence>
<feature type="domain" description="EDR1/CTR1/ARMC3-like peptidase-like" evidence="2">
    <location>
        <begin position="6"/>
        <end position="200"/>
    </location>
</feature>
<comment type="caution">
    <text evidence="3">The sequence shown here is derived from an EMBL/GenBank/DDBJ whole genome shotgun (WGS) entry which is preliminary data.</text>
</comment>
<dbReference type="AlphaFoldDB" id="A0AAV0H5R6"/>
<dbReference type="InterPro" id="IPR052441">
    <property type="entry name" value="Armadillo-Ser/Thr_Kinase"/>
</dbReference>
<evidence type="ECO:0000259" key="2">
    <source>
        <dbReference type="Pfam" id="PF14381"/>
    </source>
</evidence>
<evidence type="ECO:0000313" key="3">
    <source>
        <dbReference type="EMBL" id="CAI0380562.1"/>
    </source>
</evidence>
<dbReference type="InterPro" id="IPR055164">
    <property type="entry name" value="EDR1/CTR1/ARMC3-like_pept-like"/>
</dbReference>
<dbReference type="EMBL" id="CAMGYJ010000002">
    <property type="protein sequence ID" value="CAI0380562.1"/>
    <property type="molecule type" value="Genomic_DNA"/>
</dbReference>
<dbReference type="PANTHER" id="PTHR46618:SF1">
    <property type="entry name" value="ARMADILLO REPEAT-CONTAINING PROTEIN 3"/>
    <property type="match status" value="1"/>
</dbReference>
<proteinExistence type="predicted"/>
<accession>A0AAV0H5R6</accession>
<sequence>MHDSQNYNALNYDDKILDGFYDLHGILTVSRSDIMPSVVELQGTPVTESITWEAVLVDRAANANMLKLEQKAQEIASKLRSESVAFADSNLVKKLAALVSNYIGESVGDPENMSRAWHRLSYSLKATLGSMVLPLGSLTIRMARHRALMFKVLADSVGSPSRLVKGHQFTGSDDVVMKFVKLDDGREYIIDLMADPETLIPSDAAGLNVEYGVGATLLLQVLEEMMIELKVMNLSTQGFKLKEIKNPESGVNAPPSLFTEFEQLSLQSTEGKSVMEKDDELTTRNRELESNKCKITMILVLCAFGRLCLTKKCNPEQLRH</sequence>
<keyword evidence="4" id="KW-1185">Reference proteome</keyword>
<protein>
    <recommendedName>
        <fullName evidence="2">EDR1/CTR1/ARMC3-like peptidase-like domain-containing protein</fullName>
    </recommendedName>
</protein>
<dbReference type="Proteomes" id="UP001154282">
    <property type="component" value="Unassembled WGS sequence"/>
</dbReference>
<gene>
    <name evidence="3" type="ORF">LITE_LOCUS2734</name>
</gene>